<proteinExistence type="predicted"/>
<protein>
    <submittedName>
        <fullName evidence="1">Uncharacterized protein</fullName>
    </submittedName>
</protein>
<sequence length="116" mass="13207">MPSPFAWITQLTFLTLPIRNTRRDNHSFARFPLHESIVGFVHCDFTKDTPPLPLATMIMWLRITSISRKRLREKPAENTILLSLPIPSDSAFLGRSGLCSSDIYNKAVFLCRSSTQ</sequence>
<evidence type="ECO:0000313" key="2">
    <source>
        <dbReference type="Proteomes" id="UP001234297"/>
    </source>
</evidence>
<comment type="caution">
    <text evidence="1">The sequence shown here is derived from an EMBL/GenBank/DDBJ whole genome shotgun (WGS) entry which is preliminary data.</text>
</comment>
<keyword evidence="2" id="KW-1185">Reference proteome</keyword>
<reference evidence="1 2" key="1">
    <citation type="journal article" date="2022" name="Hortic Res">
        <title>A haplotype resolved chromosomal level avocado genome allows analysis of novel avocado genes.</title>
        <authorList>
            <person name="Nath O."/>
            <person name="Fletcher S.J."/>
            <person name="Hayward A."/>
            <person name="Shaw L.M."/>
            <person name="Masouleh A.K."/>
            <person name="Furtado A."/>
            <person name="Henry R.J."/>
            <person name="Mitter N."/>
        </authorList>
    </citation>
    <scope>NUCLEOTIDE SEQUENCE [LARGE SCALE GENOMIC DNA]</scope>
    <source>
        <strain evidence="2">cv. Hass</strain>
    </source>
</reference>
<organism evidence="1 2">
    <name type="scientific">Persea americana</name>
    <name type="common">Avocado</name>
    <dbReference type="NCBI Taxonomy" id="3435"/>
    <lineage>
        <taxon>Eukaryota</taxon>
        <taxon>Viridiplantae</taxon>
        <taxon>Streptophyta</taxon>
        <taxon>Embryophyta</taxon>
        <taxon>Tracheophyta</taxon>
        <taxon>Spermatophyta</taxon>
        <taxon>Magnoliopsida</taxon>
        <taxon>Magnoliidae</taxon>
        <taxon>Laurales</taxon>
        <taxon>Lauraceae</taxon>
        <taxon>Persea</taxon>
    </lineage>
</organism>
<dbReference type="Proteomes" id="UP001234297">
    <property type="component" value="Chromosome 3"/>
</dbReference>
<gene>
    <name evidence="1" type="ORF">MRB53_012883</name>
</gene>
<evidence type="ECO:0000313" key="1">
    <source>
        <dbReference type="EMBL" id="KAJ8638616.1"/>
    </source>
</evidence>
<accession>A0ACC2LZW2</accession>
<name>A0ACC2LZW2_PERAE</name>
<dbReference type="EMBL" id="CM056811">
    <property type="protein sequence ID" value="KAJ8638616.1"/>
    <property type="molecule type" value="Genomic_DNA"/>
</dbReference>